<evidence type="ECO:0000313" key="4">
    <source>
        <dbReference type="Proteomes" id="UP000252631"/>
    </source>
</evidence>
<keyword evidence="1" id="KW-0812">Transmembrane</keyword>
<dbReference type="AlphaFoldDB" id="A0A336JS78"/>
<keyword evidence="5" id="KW-1185">Reference proteome</keyword>
<gene>
    <name evidence="2" type="ORF">BJ125_10983</name>
    <name evidence="3" type="ORF">SAMN05892882_10983</name>
</gene>
<dbReference type="Proteomes" id="UP000256343">
    <property type="component" value="Unassembled WGS sequence"/>
</dbReference>
<feature type="transmembrane region" description="Helical" evidence="1">
    <location>
        <begin position="32"/>
        <end position="50"/>
    </location>
</feature>
<keyword evidence="1" id="KW-1133">Transmembrane helix</keyword>
<proteinExistence type="predicted"/>
<dbReference type="EMBL" id="UFQQ01000009">
    <property type="protein sequence ID" value="SSW90929.1"/>
    <property type="molecule type" value="Genomic_DNA"/>
</dbReference>
<dbReference type="EMBL" id="QRDT01000009">
    <property type="protein sequence ID" value="RED35239.1"/>
    <property type="molecule type" value="Genomic_DNA"/>
</dbReference>
<keyword evidence="1" id="KW-0472">Membrane</keyword>
<sequence>MTEAKLGLIVVSAIIIAFAFVMRRFGALQTTGVVATAIITVAIAASLFLTQ</sequence>
<dbReference type="RefSeq" id="WP_167443178.1">
    <property type="nucleotide sequence ID" value="NZ_QRDT01000009.1"/>
</dbReference>
<reference evidence="2 5" key="2">
    <citation type="submission" date="2018-07" db="EMBL/GenBank/DDBJ databases">
        <title>Genomic Encyclopedia of Archaeal and Bacterial Type Strains, Phase II (KMG-II): from individual species to whole genera.</title>
        <authorList>
            <person name="Goeker M."/>
        </authorList>
    </citation>
    <scope>NUCLEOTIDE SEQUENCE [LARGE SCALE GENOMIC DNA]</scope>
    <source>
        <strain evidence="2 5">JA575</strain>
    </source>
</reference>
<organism evidence="3 4">
    <name type="scientific">Rhodopseudomonas pentothenatexigens</name>
    <dbReference type="NCBI Taxonomy" id="999699"/>
    <lineage>
        <taxon>Bacteria</taxon>
        <taxon>Pseudomonadati</taxon>
        <taxon>Pseudomonadota</taxon>
        <taxon>Alphaproteobacteria</taxon>
        <taxon>Hyphomicrobiales</taxon>
        <taxon>Nitrobacteraceae</taxon>
        <taxon>Rhodopseudomonas</taxon>
    </lineage>
</organism>
<evidence type="ECO:0000313" key="3">
    <source>
        <dbReference type="EMBL" id="SSW90929.1"/>
    </source>
</evidence>
<accession>A0A336JS78</accession>
<evidence type="ECO:0000256" key="1">
    <source>
        <dbReference type="SAM" id="Phobius"/>
    </source>
</evidence>
<feature type="transmembrane region" description="Helical" evidence="1">
    <location>
        <begin position="6"/>
        <end position="25"/>
    </location>
</feature>
<evidence type="ECO:0000313" key="2">
    <source>
        <dbReference type="EMBL" id="RED35239.1"/>
    </source>
</evidence>
<protein>
    <submittedName>
        <fullName evidence="3">Uncharacterized protein</fullName>
    </submittedName>
</protein>
<evidence type="ECO:0000313" key="5">
    <source>
        <dbReference type="Proteomes" id="UP000256343"/>
    </source>
</evidence>
<dbReference type="Proteomes" id="UP000252631">
    <property type="component" value="Unassembled WGS sequence"/>
</dbReference>
<name>A0A336JS78_9BRAD</name>
<reference evidence="3 4" key="1">
    <citation type="submission" date="2017-08" db="EMBL/GenBank/DDBJ databases">
        <authorList>
            <person name="de Groot N.N."/>
        </authorList>
    </citation>
    <scope>NUCLEOTIDE SEQUENCE [LARGE SCALE GENOMIC DNA]</scope>
    <source>
        <strain evidence="3 4">JA575</strain>
    </source>
</reference>